<comment type="similarity">
    <text evidence="2">Belongs to the SusD family.</text>
</comment>
<dbReference type="CDD" id="cd08977">
    <property type="entry name" value="SusD"/>
    <property type="match status" value="1"/>
</dbReference>
<dbReference type="Pfam" id="PF07980">
    <property type="entry name" value="SusD_RagB"/>
    <property type="match status" value="1"/>
</dbReference>
<evidence type="ECO:0000313" key="9">
    <source>
        <dbReference type="Proteomes" id="UP001501772"/>
    </source>
</evidence>
<reference evidence="9" key="1">
    <citation type="journal article" date="2019" name="Int. J. Syst. Evol. Microbiol.">
        <title>The Global Catalogue of Microorganisms (GCM) 10K type strain sequencing project: providing services to taxonomists for standard genome sequencing and annotation.</title>
        <authorList>
            <consortium name="The Broad Institute Genomics Platform"/>
            <consortium name="The Broad Institute Genome Sequencing Center for Infectious Disease"/>
            <person name="Wu L."/>
            <person name="Ma J."/>
        </authorList>
    </citation>
    <scope>NUCLEOTIDE SEQUENCE [LARGE SCALE GENOMIC DNA]</scope>
    <source>
        <strain evidence="9">JCM 17626</strain>
    </source>
</reference>
<sequence length="603" mass="66553">MMKHIELYKQVSFAILVMVIALAVVSCKKLADDTPPAELIGDDLVFDTKDSLGVNAEKFLNNIYADLPRGFNRIGVSSQTLFSITASVGNILDAGSDDAVPNGNTDLIQYFSTGGISSSVNPDNTWSANYAAIRKVNIFLSKIDRVPLFTKGLKDRWKAEARSLRAMFYFELLKRWGGVPLIGNKVFDAAEQINVPRNSYGEVQNYILSELDSAMPFLLTANAGANGTFAANYYGRFGRGAAMALKSRLLLYAASPLNNPGNDITKWALAAAASKAIMDSVSAAKFTYALHNAATTSHYSTTTLAGITTAANLSAYVTSVNKFLSIFSTASNNEIILPYMATTNNSVETNNDPVGYTRAGAGKTNPTQELVDEYEMTNGKMILESGSGYVAANPYYNRDPRFPSTVTYNGLYWLNRPVQTYDGGLDRPFGFGVRNSGETRTGYYMRKFMTSNSSTTDFTATNHVFPIFRYAEILLNYAEAQNEAVGPDNSVYAAVNAIRARVGMPNLPSGLNQADMRTRIRHERRVEMAFEEQRFWDIRRWKIAQNVLNGTLHGIQAKLTGTTVNYQVVEVTPVKFDAGKMYWYPVPFNELVSNPSMTQNPNW</sequence>
<feature type="domain" description="RagB/SusD" evidence="6">
    <location>
        <begin position="345"/>
        <end position="603"/>
    </location>
</feature>
<dbReference type="PROSITE" id="PS51257">
    <property type="entry name" value="PROKAR_LIPOPROTEIN"/>
    <property type="match status" value="1"/>
</dbReference>
<evidence type="ECO:0000256" key="3">
    <source>
        <dbReference type="ARBA" id="ARBA00022729"/>
    </source>
</evidence>
<evidence type="ECO:0000259" key="6">
    <source>
        <dbReference type="Pfam" id="PF07980"/>
    </source>
</evidence>
<name>A0ABP8BBE1_9SPHI</name>
<evidence type="ECO:0000259" key="7">
    <source>
        <dbReference type="Pfam" id="PF14322"/>
    </source>
</evidence>
<protein>
    <submittedName>
        <fullName evidence="8">RagB/SusD family nutrient uptake outer membrane protein</fullName>
    </submittedName>
</protein>
<evidence type="ECO:0000256" key="5">
    <source>
        <dbReference type="ARBA" id="ARBA00023237"/>
    </source>
</evidence>
<dbReference type="InterPro" id="IPR011990">
    <property type="entry name" value="TPR-like_helical_dom_sf"/>
</dbReference>
<organism evidence="8 9">
    <name type="scientific">Pedobacter jeongneungensis</name>
    <dbReference type="NCBI Taxonomy" id="947309"/>
    <lineage>
        <taxon>Bacteria</taxon>
        <taxon>Pseudomonadati</taxon>
        <taxon>Bacteroidota</taxon>
        <taxon>Sphingobacteriia</taxon>
        <taxon>Sphingobacteriales</taxon>
        <taxon>Sphingobacteriaceae</taxon>
        <taxon>Pedobacter</taxon>
    </lineage>
</organism>
<dbReference type="SUPFAM" id="SSF48452">
    <property type="entry name" value="TPR-like"/>
    <property type="match status" value="1"/>
</dbReference>
<dbReference type="Pfam" id="PF14322">
    <property type="entry name" value="SusD-like_3"/>
    <property type="match status" value="1"/>
</dbReference>
<dbReference type="RefSeq" id="WP_344851119.1">
    <property type="nucleotide sequence ID" value="NZ_BAABBY010000004.1"/>
</dbReference>
<evidence type="ECO:0000256" key="4">
    <source>
        <dbReference type="ARBA" id="ARBA00023136"/>
    </source>
</evidence>
<keyword evidence="3" id="KW-0732">Signal</keyword>
<keyword evidence="4" id="KW-0472">Membrane</keyword>
<evidence type="ECO:0000313" key="8">
    <source>
        <dbReference type="EMBL" id="GAA4202697.1"/>
    </source>
</evidence>
<dbReference type="Proteomes" id="UP001501772">
    <property type="component" value="Unassembled WGS sequence"/>
</dbReference>
<comment type="caution">
    <text evidence="8">The sequence shown here is derived from an EMBL/GenBank/DDBJ whole genome shotgun (WGS) entry which is preliminary data.</text>
</comment>
<dbReference type="InterPro" id="IPR012944">
    <property type="entry name" value="SusD_RagB_dom"/>
</dbReference>
<keyword evidence="5" id="KW-0998">Cell outer membrane</keyword>
<gene>
    <name evidence="8" type="ORF">GCM10022289_17850</name>
</gene>
<evidence type="ECO:0000256" key="2">
    <source>
        <dbReference type="ARBA" id="ARBA00006275"/>
    </source>
</evidence>
<evidence type="ECO:0000256" key="1">
    <source>
        <dbReference type="ARBA" id="ARBA00004442"/>
    </source>
</evidence>
<accession>A0ABP8BBE1</accession>
<dbReference type="Gene3D" id="1.25.40.390">
    <property type="match status" value="1"/>
</dbReference>
<keyword evidence="9" id="KW-1185">Reference proteome</keyword>
<feature type="domain" description="SusD-like N-terminal" evidence="7">
    <location>
        <begin position="119"/>
        <end position="251"/>
    </location>
</feature>
<dbReference type="EMBL" id="BAABBY010000004">
    <property type="protein sequence ID" value="GAA4202697.1"/>
    <property type="molecule type" value="Genomic_DNA"/>
</dbReference>
<comment type="subcellular location">
    <subcellularLocation>
        <location evidence="1">Cell outer membrane</location>
    </subcellularLocation>
</comment>
<dbReference type="InterPro" id="IPR033985">
    <property type="entry name" value="SusD-like_N"/>
</dbReference>
<proteinExistence type="inferred from homology"/>